<gene>
    <name evidence="2" type="ORF">G0U57_006147</name>
</gene>
<feature type="region of interest" description="Disordered" evidence="1">
    <location>
        <begin position="1"/>
        <end position="22"/>
    </location>
</feature>
<organism evidence="2 3">
    <name type="scientific">Chelydra serpentina</name>
    <name type="common">Snapping turtle</name>
    <name type="synonym">Testudo serpentina</name>
    <dbReference type="NCBI Taxonomy" id="8475"/>
    <lineage>
        <taxon>Eukaryota</taxon>
        <taxon>Metazoa</taxon>
        <taxon>Chordata</taxon>
        <taxon>Craniata</taxon>
        <taxon>Vertebrata</taxon>
        <taxon>Euteleostomi</taxon>
        <taxon>Archelosauria</taxon>
        <taxon>Testudinata</taxon>
        <taxon>Testudines</taxon>
        <taxon>Cryptodira</taxon>
        <taxon>Durocryptodira</taxon>
        <taxon>Americhelydia</taxon>
        <taxon>Chelydroidea</taxon>
        <taxon>Chelydridae</taxon>
        <taxon>Chelydra</taxon>
    </lineage>
</organism>
<evidence type="ECO:0000313" key="2">
    <source>
        <dbReference type="EMBL" id="KAG6921634.1"/>
    </source>
</evidence>
<dbReference type="Proteomes" id="UP000765507">
    <property type="component" value="Unassembled WGS sequence"/>
</dbReference>
<feature type="non-terminal residue" evidence="2">
    <location>
        <position position="1"/>
    </location>
</feature>
<dbReference type="EMBL" id="JAHGAV010001862">
    <property type="protein sequence ID" value="KAG6921634.1"/>
    <property type="molecule type" value="Genomic_DNA"/>
</dbReference>
<reference evidence="2 3" key="1">
    <citation type="journal article" date="2020" name="G3 (Bethesda)">
        <title>Draft Genome of the Common Snapping Turtle, Chelydra serpentina, a Model for Phenotypic Plasticity in Reptiles.</title>
        <authorList>
            <person name="Das D."/>
            <person name="Singh S.K."/>
            <person name="Bierstedt J."/>
            <person name="Erickson A."/>
            <person name="Galli G.L.J."/>
            <person name="Crossley D.A. 2nd"/>
            <person name="Rhen T."/>
        </authorList>
    </citation>
    <scope>NUCLEOTIDE SEQUENCE [LARGE SCALE GENOMIC DNA]</scope>
    <source>
        <strain evidence="2">KW</strain>
    </source>
</reference>
<name>A0A8T1RZ79_CHESE</name>
<sequence>GEGAPSQTRRWKRPAFWQRKPAPGVGAKWSWARMRLGRQDPAQEQNWAGWLWGLLCGQQWP</sequence>
<evidence type="ECO:0000313" key="3">
    <source>
        <dbReference type="Proteomes" id="UP000765507"/>
    </source>
</evidence>
<keyword evidence="3" id="KW-1185">Reference proteome</keyword>
<proteinExistence type="predicted"/>
<evidence type="ECO:0000256" key="1">
    <source>
        <dbReference type="SAM" id="MobiDB-lite"/>
    </source>
</evidence>
<comment type="caution">
    <text evidence="2">The sequence shown here is derived from an EMBL/GenBank/DDBJ whole genome shotgun (WGS) entry which is preliminary data.</text>
</comment>
<dbReference type="AlphaFoldDB" id="A0A8T1RZ79"/>
<accession>A0A8T1RZ79</accession>
<protein>
    <submittedName>
        <fullName evidence="2">Uncharacterized protein</fullName>
    </submittedName>
</protein>